<dbReference type="Proteomes" id="UP000062260">
    <property type="component" value="Chromosome"/>
</dbReference>
<dbReference type="KEGG" id="auh:AWM75_08385"/>
<reference evidence="2" key="2">
    <citation type="submission" date="2016-01" db="EMBL/GenBank/DDBJ databases">
        <title>Six Aerococcus type strain genome sequencing and assembly using PacBio and Illumina Hiseq.</title>
        <authorList>
            <person name="Carkaci D."/>
            <person name="Dargis R."/>
            <person name="Nielsen X.C."/>
            <person name="Skovgaard O."/>
            <person name="Fuursted K."/>
            <person name="Christensen J.J."/>
        </authorList>
    </citation>
    <scope>NUCLEOTIDE SEQUENCE [LARGE SCALE GENOMIC DNA]</scope>
    <source>
        <strain evidence="2">CCUG42038B</strain>
    </source>
</reference>
<protein>
    <submittedName>
        <fullName evidence="1">Uncharacterized protein</fullName>
    </submittedName>
</protein>
<gene>
    <name evidence="1" type="ORF">AWM75_08385</name>
</gene>
<sequence>MKKLCWGLVAMSLSLLLYLSYFTPVTLAQGMQVLSDQHLVVSQDIDGSLLASGGTVQIDGDVNGALFASGETVIVNGKVSGPVFIAGNQVTFNGQTDQDVFMTGNRLTLANEARAKRDLFAAANSLTLQADLGRDLFFGGASLTANHNIGRDAYLGVETISLNDGAQIKGNLNYHTTKENQVPADRVAGAINWQPVKQREPEPASRQMMRYLLKLIGAILVAWLLWWLAQRLFKQNWLPLHNGQEKIWSTILIGLAACLVVPILAVILFISPVGRSLGALALMLYLALMVLAVFITASALWKIGLANRFIQSKYAGVLTFLATYALLYLLTDLPYIGWLVSLICMSYALGYVVQKFIYHVKQPNRAIAYK</sequence>
<dbReference type="EMBL" id="CP014163">
    <property type="protein sequence ID" value="AMB99987.1"/>
    <property type="molecule type" value="Genomic_DNA"/>
</dbReference>
<name>A0A0X8FMJ1_9LACT</name>
<reference evidence="1 2" key="1">
    <citation type="journal article" date="2016" name="Genome Announc.">
        <title>Complete Genome Sequences of Aerococcus christensenii CCUG 28831T, Aerococcus sanguinicola CCUG 43001T, Aerococcus urinae CCUG 36881T, Aerococcus urinaeequi CCUG 28094T, Aerococcus urinaehominis CCUG 42038 BT, and Aerococcus viridans CCUG 4311T.</title>
        <authorList>
            <person name="Carkaci D."/>
            <person name="Dargis R."/>
            <person name="Nielsen X.C."/>
            <person name="Skovgaard O."/>
            <person name="Fuursted K."/>
            <person name="Christensen J.J."/>
        </authorList>
    </citation>
    <scope>NUCLEOTIDE SEQUENCE [LARGE SCALE GENOMIC DNA]</scope>
    <source>
        <strain evidence="1 2">CCUG42038B</strain>
    </source>
</reference>
<accession>A0A0X8FMJ1</accession>
<evidence type="ECO:0000313" key="2">
    <source>
        <dbReference type="Proteomes" id="UP000062260"/>
    </source>
</evidence>
<organism evidence="1 2">
    <name type="scientific">Aerococcus urinaehominis</name>
    <dbReference type="NCBI Taxonomy" id="128944"/>
    <lineage>
        <taxon>Bacteria</taxon>
        <taxon>Bacillati</taxon>
        <taxon>Bacillota</taxon>
        <taxon>Bacilli</taxon>
        <taxon>Lactobacillales</taxon>
        <taxon>Aerococcaceae</taxon>
        <taxon>Aerococcus</taxon>
    </lineage>
</organism>
<proteinExistence type="predicted"/>
<evidence type="ECO:0000313" key="1">
    <source>
        <dbReference type="EMBL" id="AMB99987.1"/>
    </source>
</evidence>
<dbReference type="STRING" id="128944.AWM75_08385"/>
<dbReference type="AlphaFoldDB" id="A0A0X8FMJ1"/>
<keyword evidence="2" id="KW-1185">Reference proteome</keyword>
<dbReference type="RefSeq" id="WP_067980766.1">
    <property type="nucleotide sequence ID" value="NZ_CP014163.1"/>
</dbReference>